<gene>
    <name evidence="1" type="ORF">UFOVP249_11</name>
</gene>
<dbReference type="EMBL" id="LR796268">
    <property type="protein sequence ID" value="CAB4132759.1"/>
    <property type="molecule type" value="Genomic_DNA"/>
</dbReference>
<protein>
    <submittedName>
        <fullName evidence="1">Uncharacterized protein</fullName>
    </submittedName>
</protein>
<sequence>MKKHLTAERYTLETCCGVDEIGEFEHDDPGFGHDLDKVVNGYSGTGLVISAFIDSKECRQAYEFLKDKYKILYQSDPYRNRCSGNLVFLVVYFGG</sequence>
<proteinExistence type="predicted"/>
<accession>A0A6J5LLY3</accession>
<reference evidence="1" key="1">
    <citation type="submission" date="2020-04" db="EMBL/GenBank/DDBJ databases">
        <authorList>
            <person name="Chiriac C."/>
            <person name="Salcher M."/>
            <person name="Ghai R."/>
            <person name="Kavagutti S V."/>
        </authorList>
    </citation>
    <scope>NUCLEOTIDE SEQUENCE</scope>
</reference>
<organism evidence="1">
    <name type="scientific">uncultured Caudovirales phage</name>
    <dbReference type="NCBI Taxonomy" id="2100421"/>
    <lineage>
        <taxon>Viruses</taxon>
        <taxon>Duplodnaviria</taxon>
        <taxon>Heunggongvirae</taxon>
        <taxon>Uroviricota</taxon>
        <taxon>Caudoviricetes</taxon>
        <taxon>Peduoviridae</taxon>
        <taxon>Maltschvirus</taxon>
        <taxon>Maltschvirus maltsch</taxon>
    </lineage>
</organism>
<name>A0A6J5LLY3_9CAUD</name>
<evidence type="ECO:0000313" key="1">
    <source>
        <dbReference type="EMBL" id="CAB4132759.1"/>
    </source>
</evidence>